<feature type="non-terminal residue" evidence="2">
    <location>
        <position position="1"/>
    </location>
</feature>
<evidence type="ECO:0000256" key="1">
    <source>
        <dbReference type="SAM" id="Phobius"/>
    </source>
</evidence>
<dbReference type="AlphaFoldDB" id="A0A099P6J3"/>
<evidence type="ECO:0000313" key="2">
    <source>
        <dbReference type="EMBL" id="KGK39656.1"/>
    </source>
</evidence>
<keyword evidence="1" id="KW-1133">Transmembrane helix</keyword>
<keyword evidence="1" id="KW-0812">Transmembrane</keyword>
<keyword evidence="1" id="KW-0472">Membrane</keyword>
<feature type="non-terminal residue" evidence="2">
    <location>
        <position position="87"/>
    </location>
</feature>
<accession>A0A099P6J3</accession>
<dbReference type="HOGENOM" id="CLU_2489371_0_0_1"/>
<name>A0A099P6J3_PICKU</name>
<gene>
    <name evidence="2" type="ORF">JL09_g1198</name>
</gene>
<sequence>GQAVQAVKHQVGRPTVVKLQLGAMEETKVFGVVPMIPMVEILNTVTWVIVVFGVVNLVQRIWIGGLLQTLETGMHRTPLLQSKRKKI</sequence>
<evidence type="ECO:0000313" key="3">
    <source>
        <dbReference type="Proteomes" id="UP000029867"/>
    </source>
</evidence>
<protein>
    <submittedName>
        <fullName evidence="2">Uncharacterized protein</fullName>
    </submittedName>
</protein>
<reference evidence="3" key="1">
    <citation type="journal article" date="2014" name="Microb. Cell Fact.">
        <title>Exploiting Issatchenkia orientalis SD108 for succinic acid production.</title>
        <authorList>
            <person name="Xiao H."/>
            <person name="Shao Z."/>
            <person name="Jiang Y."/>
            <person name="Dole S."/>
            <person name="Zhao H."/>
        </authorList>
    </citation>
    <scope>NUCLEOTIDE SEQUENCE [LARGE SCALE GENOMIC DNA]</scope>
    <source>
        <strain evidence="3">SD108</strain>
    </source>
</reference>
<organism evidence="2 3">
    <name type="scientific">Pichia kudriavzevii</name>
    <name type="common">Yeast</name>
    <name type="synonym">Issatchenkia orientalis</name>
    <dbReference type="NCBI Taxonomy" id="4909"/>
    <lineage>
        <taxon>Eukaryota</taxon>
        <taxon>Fungi</taxon>
        <taxon>Dikarya</taxon>
        <taxon>Ascomycota</taxon>
        <taxon>Saccharomycotina</taxon>
        <taxon>Pichiomycetes</taxon>
        <taxon>Pichiales</taxon>
        <taxon>Pichiaceae</taxon>
        <taxon>Pichia</taxon>
    </lineage>
</organism>
<feature type="transmembrane region" description="Helical" evidence="1">
    <location>
        <begin position="41"/>
        <end position="58"/>
    </location>
</feature>
<comment type="caution">
    <text evidence="2">The sequence shown here is derived from an EMBL/GenBank/DDBJ whole genome shotgun (WGS) entry which is preliminary data.</text>
</comment>
<dbReference type="Proteomes" id="UP000029867">
    <property type="component" value="Unassembled WGS sequence"/>
</dbReference>
<dbReference type="EMBL" id="JQFK01000007">
    <property type="protein sequence ID" value="KGK39656.1"/>
    <property type="molecule type" value="Genomic_DNA"/>
</dbReference>
<proteinExistence type="predicted"/>